<evidence type="ECO:0000313" key="13">
    <source>
        <dbReference type="Proteomes" id="UP000318205"/>
    </source>
</evidence>
<proteinExistence type="predicted"/>
<evidence type="ECO:0000256" key="7">
    <source>
        <dbReference type="ARBA" id="ARBA00023136"/>
    </source>
</evidence>
<protein>
    <submittedName>
        <fullName evidence="10">Crescent membrane and immature virion formation protein</fullName>
    </submittedName>
</protein>
<gene>
    <name evidence="11" type="ORF">EKPV-NSW-ORF086</name>
</gene>
<evidence type="ECO:0000256" key="2">
    <source>
        <dbReference type="ARBA" id="ARBA00004385"/>
    </source>
</evidence>
<dbReference type="EMBL" id="MF661791">
    <property type="protein sequence ID" value="ATX75074.1"/>
    <property type="molecule type" value="Genomic_DNA"/>
</dbReference>
<feature type="transmembrane region" description="Helical" evidence="9">
    <location>
        <begin position="67"/>
        <end position="88"/>
    </location>
</feature>
<dbReference type="Proteomes" id="UP000318014">
    <property type="component" value="Genome"/>
</dbReference>
<evidence type="ECO:0000313" key="10">
    <source>
        <dbReference type="EMBL" id="ATI21169.1"/>
    </source>
</evidence>
<keyword evidence="8" id="KW-1035">Host cytoplasm</keyword>
<keyword evidence="7 9" id="KW-0472">Membrane</keyword>
<keyword evidence="13" id="KW-1185">Reference proteome</keyword>
<organism evidence="10 13">
    <name type="scientific">Eastern grey kangaroopox virus</name>
    <dbReference type="NCBI Taxonomy" id="2042482"/>
    <lineage>
        <taxon>Viruses</taxon>
        <taxon>Varidnaviria</taxon>
        <taxon>Bamfordvirae</taxon>
        <taxon>Nucleocytoviricota</taxon>
        <taxon>Pokkesviricetes</taxon>
        <taxon>Chitovirales</taxon>
        <taxon>Poxviridae</taxon>
        <taxon>Chordopoxvirinae</taxon>
        <taxon>Macropopoxvirus</taxon>
        <taxon>Macropopoxvirus mgiganteuspox</taxon>
        <taxon>Eastern kangaroopox virus</taxon>
    </lineage>
</organism>
<reference evidence="10 13" key="2">
    <citation type="journal article" date="2017" name="Virus Res.">
        <title>Complete genomic characterisation of two novel poxviruses (WKPV and EKPV) from western and eastern grey kangaroos.</title>
        <authorList>
            <person name="Bennett M."/>
            <person name="Tu S.L."/>
            <person name="Upton C."/>
            <person name="McArtor C."/>
            <person name="Gillett A."/>
            <person name="Laird T."/>
            <person name="O'Dea M."/>
        </authorList>
    </citation>
    <scope>NUCLEOTIDE SEQUENCE [LARGE SCALE GENOMIC DNA]</scope>
    <source>
        <strain evidence="10">Sunshine Coast</strain>
    </source>
</reference>
<evidence type="ECO:0000256" key="4">
    <source>
        <dbReference type="ARBA" id="ARBA00022692"/>
    </source>
</evidence>
<reference evidence="11 12" key="1">
    <citation type="journal article" date="2017" name="Sci. Rep.">
        <title>Molecular and microscopic characterization of a novel Eastern grey kangaroopox virus genome directly from a clinical sample.</title>
        <authorList>
            <person name="Sarker S."/>
            <person name="Roberts H.K."/>
            <person name="Tidd N."/>
            <person name="Ault S."/>
            <person name="Ladmore G."/>
            <person name="Peters A."/>
            <person name="Forwood J.K."/>
            <person name="Helbig K."/>
            <person name="Raidal S.R."/>
        </authorList>
    </citation>
    <scope>NUCLEOTIDE SEQUENCE [LARGE SCALE GENOMIC DNA]</scope>
    <source>
        <strain evidence="11 12">NSW</strain>
    </source>
</reference>
<dbReference type="GO" id="GO:0055036">
    <property type="term" value="C:virion membrane"/>
    <property type="evidence" value="ECO:0007669"/>
    <property type="project" value="UniProtKB-SubCell"/>
</dbReference>
<evidence type="ECO:0000256" key="6">
    <source>
        <dbReference type="ARBA" id="ARBA00022989"/>
    </source>
</evidence>
<comment type="subcellular location">
    <subcellularLocation>
        <location evidence="1">Host cytoplasm</location>
    </subcellularLocation>
    <subcellularLocation>
        <location evidence="2">Virion membrane</location>
        <topology evidence="2">Multi-pass membrane protein</topology>
    </subcellularLocation>
</comment>
<evidence type="ECO:0000313" key="11">
    <source>
        <dbReference type="EMBL" id="ATX75074.1"/>
    </source>
</evidence>
<keyword evidence="5" id="KW-0946">Virion</keyword>
<reference evidence="11" key="3">
    <citation type="submission" date="2018-08" db="EMBL/GenBank/DDBJ databases">
        <authorList>
            <person name="Ferrada E.E."/>
            <person name="Latorre B.A."/>
        </authorList>
    </citation>
    <scope>NUCLEOTIDE SEQUENCE</scope>
    <source>
        <strain evidence="11">NSW</strain>
    </source>
</reference>
<name>A0A2C9DT36_9POXV</name>
<keyword evidence="4 9" id="KW-0812">Transmembrane</keyword>
<evidence type="ECO:0000256" key="8">
    <source>
        <dbReference type="ARBA" id="ARBA00023200"/>
    </source>
</evidence>
<feature type="transmembrane region" description="Helical" evidence="9">
    <location>
        <begin position="38"/>
        <end position="61"/>
    </location>
</feature>
<dbReference type="GO" id="GO:0030430">
    <property type="term" value="C:host cell cytoplasm"/>
    <property type="evidence" value="ECO:0007669"/>
    <property type="project" value="UniProtKB-SubCell"/>
</dbReference>
<dbReference type="EMBL" id="MF467281">
    <property type="protein sequence ID" value="ATI21169.1"/>
    <property type="molecule type" value="Genomic_DNA"/>
</dbReference>
<dbReference type="Pfam" id="PF05803">
    <property type="entry name" value="Chordopox_L2"/>
    <property type="match status" value="1"/>
</dbReference>
<keyword evidence="6 9" id="KW-1133">Transmembrane helix</keyword>
<evidence type="ECO:0000256" key="5">
    <source>
        <dbReference type="ARBA" id="ARBA00022844"/>
    </source>
</evidence>
<evidence type="ECO:0000313" key="12">
    <source>
        <dbReference type="Proteomes" id="UP000318014"/>
    </source>
</evidence>
<evidence type="ECO:0000256" key="1">
    <source>
        <dbReference type="ARBA" id="ARBA00004192"/>
    </source>
</evidence>
<evidence type="ECO:0000256" key="9">
    <source>
        <dbReference type="SAM" id="Phobius"/>
    </source>
</evidence>
<dbReference type="InterPro" id="IPR008447">
    <property type="entry name" value="Prot_L2"/>
</dbReference>
<evidence type="ECO:0000256" key="3">
    <source>
        <dbReference type="ARBA" id="ARBA00022518"/>
    </source>
</evidence>
<accession>A0A2C9DT36</accession>
<sequence>MIREVLRQKARSIEEASTASIAYLDAILYHGTSFGCRALGALLMLLVDVLFALTLVAQAVLRLIFNHGLAISAISAIYALYLAVHYLVNKLT</sequence>
<dbReference type="Proteomes" id="UP000318205">
    <property type="component" value="Segment"/>
</dbReference>
<keyword evidence="3" id="KW-0244">Early protein</keyword>